<dbReference type="AlphaFoldDB" id="A0A2T7DJ70"/>
<accession>A0A2T7DJ70</accession>
<evidence type="ECO:0000313" key="2">
    <source>
        <dbReference type="EMBL" id="PUZ55613.1"/>
    </source>
</evidence>
<sequence length="114" mass="12164">MAAQVVAASGAAAIKVAPLGDRSGISGRACPVRGVVAAQPRGPAAGRRRRSSSSLHHLWTPGRQCGEPRRRRTRLAVREGSCGSSAWPRAPGRRWEIGAALWCCNRIFFKCCNG</sequence>
<evidence type="ECO:0000313" key="3">
    <source>
        <dbReference type="Proteomes" id="UP000244336"/>
    </source>
</evidence>
<organism evidence="2 3">
    <name type="scientific">Panicum hallii var. hallii</name>
    <dbReference type="NCBI Taxonomy" id="1504633"/>
    <lineage>
        <taxon>Eukaryota</taxon>
        <taxon>Viridiplantae</taxon>
        <taxon>Streptophyta</taxon>
        <taxon>Embryophyta</taxon>
        <taxon>Tracheophyta</taxon>
        <taxon>Spermatophyta</taxon>
        <taxon>Magnoliopsida</taxon>
        <taxon>Liliopsida</taxon>
        <taxon>Poales</taxon>
        <taxon>Poaceae</taxon>
        <taxon>PACMAD clade</taxon>
        <taxon>Panicoideae</taxon>
        <taxon>Panicodae</taxon>
        <taxon>Paniceae</taxon>
        <taxon>Panicinae</taxon>
        <taxon>Panicum</taxon>
        <taxon>Panicum sect. Panicum</taxon>
    </lineage>
</organism>
<gene>
    <name evidence="2" type="ORF">GQ55_5G226300</name>
</gene>
<name>A0A2T7DJ70_9POAL</name>
<dbReference type="EMBL" id="CM009753">
    <property type="protein sequence ID" value="PUZ55613.1"/>
    <property type="molecule type" value="Genomic_DNA"/>
</dbReference>
<proteinExistence type="predicted"/>
<protein>
    <submittedName>
        <fullName evidence="2">Uncharacterized protein</fullName>
    </submittedName>
</protein>
<reference evidence="2 3" key="1">
    <citation type="submission" date="2018-04" db="EMBL/GenBank/DDBJ databases">
        <title>WGS assembly of Panicum hallii var. hallii HAL2.</title>
        <authorList>
            <person name="Lovell J."/>
            <person name="Jenkins J."/>
            <person name="Lowry D."/>
            <person name="Mamidi S."/>
            <person name="Sreedasyam A."/>
            <person name="Weng X."/>
            <person name="Barry K."/>
            <person name="Bonette J."/>
            <person name="Campitelli B."/>
            <person name="Daum C."/>
            <person name="Gordon S."/>
            <person name="Gould B."/>
            <person name="Lipzen A."/>
            <person name="MacQueen A."/>
            <person name="Palacio-Mejia J."/>
            <person name="Plott C."/>
            <person name="Shakirov E."/>
            <person name="Shu S."/>
            <person name="Yoshinaga Y."/>
            <person name="Zane M."/>
            <person name="Rokhsar D."/>
            <person name="Grimwood J."/>
            <person name="Schmutz J."/>
            <person name="Juenger T."/>
        </authorList>
    </citation>
    <scope>NUCLEOTIDE SEQUENCE [LARGE SCALE GENOMIC DNA]</scope>
    <source>
        <strain evidence="3">cv. HAL2</strain>
    </source>
</reference>
<keyword evidence="3" id="KW-1185">Reference proteome</keyword>
<evidence type="ECO:0000256" key="1">
    <source>
        <dbReference type="SAM" id="MobiDB-lite"/>
    </source>
</evidence>
<dbReference type="Gramene" id="PUZ55613">
    <property type="protein sequence ID" value="PUZ55613"/>
    <property type="gene ID" value="GQ55_5G226300"/>
</dbReference>
<dbReference type="Proteomes" id="UP000244336">
    <property type="component" value="Chromosome 5"/>
</dbReference>
<feature type="region of interest" description="Disordered" evidence="1">
    <location>
        <begin position="39"/>
        <end position="70"/>
    </location>
</feature>